<accession>A0A5B9MFC3</accession>
<dbReference type="Pfam" id="PF06439">
    <property type="entry name" value="3keto-disac_hyd"/>
    <property type="match status" value="1"/>
</dbReference>
<name>A0A5B9MFC3_9BACT</name>
<dbReference type="PANTHER" id="PTHR33546:SF1">
    <property type="entry name" value="LARGE, MULTIFUNCTIONAL SECRETED PROTEIN"/>
    <property type="match status" value="1"/>
</dbReference>
<dbReference type="SUPFAM" id="SSF46626">
    <property type="entry name" value="Cytochrome c"/>
    <property type="match status" value="1"/>
</dbReference>
<dbReference type="InterPro" id="IPR036909">
    <property type="entry name" value="Cyt_c-like_dom_sf"/>
</dbReference>
<dbReference type="Gene3D" id="2.120.10.30">
    <property type="entry name" value="TolB, C-terminal domain"/>
    <property type="match status" value="1"/>
</dbReference>
<feature type="domain" description="Cytochrome c" evidence="6">
    <location>
        <begin position="1279"/>
        <end position="1411"/>
    </location>
</feature>
<evidence type="ECO:0000256" key="2">
    <source>
        <dbReference type="ARBA" id="ARBA00022723"/>
    </source>
</evidence>
<dbReference type="InterPro" id="IPR013428">
    <property type="entry name" value="Membrane-bound_put_N"/>
</dbReference>
<keyword evidence="8" id="KW-1185">Reference proteome</keyword>
<dbReference type="PROSITE" id="PS51007">
    <property type="entry name" value="CYTC"/>
    <property type="match status" value="1"/>
</dbReference>
<keyword evidence="5" id="KW-0732">Signal</keyword>
<reference evidence="7 8" key="1">
    <citation type="submission" date="2019-02" db="EMBL/GenBank/DDBJ databases">
        <title>Planctomycetal bacteria perform biofilm scaping via a novel small molecule.</title>
        <authorList>
            <person name="Jeske O."/>
            <person name="Boedeker C."/>
            <person name="Wiegand S."/>
            <person name="Breitling P."/>
            <person name="Kallscheuer N."/>
            <person name="Jogler M."/>
            <person name="Rohde M."/>
            <person name="Petersen J."/>
            <person name="Medema M.H."/>
            <person name="Surup F."/>
            <person name="Jogler C."/>
        </authorList>
    </citation>
    <scope>NUCLEOTIDE SEQUENCE [LARGE SCALE GENOMIC DNA]</scope>
    <source>
        <strain evidence="7 8">Mal15</strain>
    </source>
</reference>
<evidence type="ECO:0000256" key="1">
    <source>
        <dbReference type="ARBA" id="ARBA00022617"/>
    </source>
</evidence>
<sequence precursor="true">MQRFATTFLGLFAVVACLGVTDHATAEANGQTQLFDGKTLDDWQFDGKHWRVEDGSIVGEIPKGQTLRENTWMIWSGGELKDFDLRLQVKLTGAPQANSGIQFRAQATDPRHVSGYQADLDMGATWLGRIYDEHGRALLVERGQRVSIDRQGRRTAKRFSPAGLFAPIFRENDWNDYRIVAIGSRVNVFVNGTLFSELIDDEAGAADLSGKLAFQLHSGPETRVAFRNIVLETLTPDDARLGPTPLTTIADQPRPVESAVGILPRDGDANDLDLGFESGDLNNWTATGDAFNGQPVKEDTIGQRWSGQSSGKHGDYFIGGYEVTRSDAAQGTLTSIWFKASAPFASFLVAGGDTAATRVDILARRAEDDAEQVIATASGDRREQMQRVVIDLRSHQGRSIAIRLVDESSGPWGHLNFDDFRFHPTRPEVAAAESGSPLDNPLLHHLLANPKPTPVAGETLAKMSVPAGFEVDLIAAEPDVHQPMAFTFDARGRLWVVEGHCYPTKRKEGEGLDKVLIFEDADHDGRFEKRKVFVEGLNLVSGLQVGHGGVWIGAAPELLFIPDRDANDIPDGEPQVLLDGFGFGDTHETINSFIWGPDGWLYGNQGVFNQSYVGKPGTDHDRRVHLAAGVWRYHPTRHDFEVFAHGGSNQWGLDFDDHGQLFMTHCRSAYGRGPTTHVIQGGHYWNQINGRHAPFISSGSIAGIAGENYLLASARYGHGEGGAGKRGSRALYGGHSHVGTMIYLGDNWPDQYRNHLFTHNLHGHQMNHQINHRDGSGFNTVHAGYDVLHCADPQYIGVDLQCGPDGTVYISDWYDPRHCHSPHMEQWQRGNGRMYRMRYEGFTPANVNYAQASDVELVQAQLHRNDWHVRAARLVLAERAVWRVIDSDAVEQLRIMATSHPSDARRLRAMWCLHVTGTLDAELASRLLDDASEFVRGWTVQLLAESTNLQGCRDLLLSMIAKETSPLVKLYLTSAAGRMRDETAWRIIETLSGQPENAADRTLSLLIWQSLAQFMGSDLDRADDLVDRTRIPSLGHYIRWYAPQLSDQGRDLMTSRLAETAGEERLMTLRLFADGIRDRRNLNAPAGWASLAADLYRDDATRGPAETLGAAFGDESLYRRMRNQLADEQTSLHDRQHALSILASDSNPENLPAMLSLIDVPQLQLEIIRQLKRYDDPGVAAALIDRLPTLPDTIREAAMETLCSRAASSLLLLDAIKHGRVAKGQLTGFYARQMASLEHEDVSAKLQEQWGTLGQSSAESKAAIDSLVDQYKKAPLWAYHRGNGEATFKKLCATCHVQTEDAQRIGPKLDGTGAKGIEYIVENIIDPNAVIGEDFLARQILTVDGVVITGVVLKETDSALTIRTATATQTVAQDDVEQMIVSKNSFMPEGLLKQLTDRERIELLMYLMSLK</sequence>
<dbReference type="SUPFAM" id="SSF48371">
    <property type="entry name" value="ARM repeat"/>
    <property type="match status" value="1"/>
</dbReference>
<dbReference type="KEGG" id="smam:Mal15_23560"/>
<dbReference type="NCBIfam" id="TIGR02603">
    <property type="entry name" value="CxxCH_TIGR02603"/>
    <property type="match status" value="1"/>
</dbReference>
<dbReference type="InterPro" id="IPR013427">
    <property type="entry name" value="Haem-bd_dom_put"/>
</dbReference>
<dbReference type="SUPFAM" id="SSF50952">
    <property type="entry name" value="Soluble quinoprotein glucose dehydrogenase"/>
    <property type="match status" value="1"/>
</dbReference>
<dbReference type="GO" id="GO:0020037">
    <property type="term" value="F:heme binding"/>
    <property type="evidence" value="ECO:0007669"/>
    <property type="project" value="InterPro"/>
</dbReference>
<dbReference type="InterPro" id="IPR011041">
    <property type="entry name" value="Quinoprot_gluc/sorb_DH_b-prop"/>
</dbReference>
<evidence type="ECO:0000256" key="3">
    <source>
        <dbReference type="ARBA" id="ARBA00023004"/>
    </source>
</evidence>
<dbReference type="InterPro" id="IPR009056">
    <property type="entry name" value="Cyt_c-like_dom"/>
</dbReference>
<dbReference type="InterPro" id="IPR011989">
    <property type="entry name" value="ARM-like"/>
</dbReference>
<dbReference type="GO" id="GO:0009055">
    <property type="term" value="F:electron transfer activity"/>
    <property type="evidence" value="ECO:0007669"/>
    <property type="project" value="InterPro"/>
</dbReference>
<dbReference type="GO" id="GO:0016787">
    <property type="term" value="F:hydrolase activity"/>
    <property type="evidence" value="ECO:0007669"/>
    <property type="project" value="InterPro"/>
</dbReference>
<evidence type="ECO:0000313" key="7">
    <source>
        <dbReference type="EMBL" id="QEF98304.1"/>
    </source>
</evidence>
<keyword evidence="1 4" id="KW-0349">Heme</keyword>
<protein>
    <recommendedName>
        <fullName evidence="6">Cytochrome c domain-containing protein</fullName>
    </recommendedName>
</protein>
<dbReference type="InterPro" id="IPR011042">
    <property type="entry name" value="6-blade_b-propeller_TolB-like"/>
</dbReference>
<organism evidence="7 8">
    <name type="scientific">Stieleria maiorica</name>
    <dbReference type="NCBI Taxonomy" id="2795974"/>
    <lineage>
        <taxon>Bacteria</taxon>
        <taxon>Pseudomonadati</taxon>
        <taxon>Planctomycetota</taxon>
        <taxon>Planctomycetia</taxon>
        <taxon>Pirellulales</taxon>
        <taxon>Pirellulaceae</taxon>
        <taxon>Stieleria</taxon>
    </lineage>
</organism>
<dbReference type="Pfam" id="PF23500">
    <property type="entry name" value="DUF7133"/>
    <property type="match status" value="1"/>
</dbReference>
<dbReference type="InterPro" id="IPR055557">
    <property type="entry name" value="DUF7133"/>
</dbReference>
<evidence type="ECO:0000259" key="6">
    <source>
        <dbReference type="PROSITE" id="PS51007"/>
    </source>
</evidence>
<dbReference type="Gene3D" id="1.25.10.10">
    <property type="entry name" value="Leucine-rich Repeat Variant"/>
    <property type="match status" value="1"/>
</dbReference>
<dbReference type="PANTHER" id="PTHR33546">
    <property type="entry name" value="LARGE, MULTIFUNCTIONAL SECRETED PROTEIN-RELATED"/>
    <property type="match status" value="1"/>
</dbReference>
<proteinExistence type="predicted"/>
<evidence type="ECO:0000256" key="5">
    <source>
        <dbReference type="SAM" id="SignalP"/>
    </source>
</evidence>
<dbReference type="EMBL" id="CP036264">
    <property type="protein sequence ID" value="QEF98304.1"/>
    <property type="molecule type" value="Genomic_DNA"/>
</dbReference>
<dbReference type="PROSITE" id="PS51257">
    <property type="entry name" value="PROKAR_LIPOPROTEIN"/>
    <property type="match status" value="1"/>
</dbReference>
<dbReference type="InterPro" id="IPR016024">
    <property type="entry name" value="ARM-type_fold"/>
</dbReference>
<dbReference type="NCBIfam" id="TIGR02604">
    <property type="entry name" value="Piru_Ver_Nterm"/>
    <property type="match status" value="1"/>
</dbReference>
<evidence type="ECO:0000256" key="4">
    <source>
        <dbReference type="PROSITE-ProRule" id="PRU00433"/>
    </source>
</evidence>
<keyword evidence="3 4" id="KW-0408">Iron</keyword>
<gene>
    <name evidence="7" type="ORF">Mal15_23560</name>
</gene>
<dbReference type="Gene3D" id="1.10.760.10">
    <property type="entry name" value="Cytochrome c-like domain"/>
    <property type="match status" value="1"/>
</dbReference>
<dbReference type="Proteomes" id="UP000321353">
    <property type="component" value="Chromosome"/>
</dbReference>
<dbReference type="InterPro" id="IPR010496">
    <property type="entry name" value="AL/BT2_dom"/>
</dbReference>
<feature type="chain" id="PRO_5022661085" description="Cytochrome c domain-containing protein" evidence="5">
    <location>
        <begin position="27"/>
        <end position="1411"/>
    </location>
</feature>
<keyword evidence="2 4" id="KW-0479">Metal-binding</keyword>
<dbReference type="Gene3D" id="2.60.120.560">
    <property type="entry name" value="Exo-inulinase, domain 1"/>
    <property type="match status" value="1"/>
</dbReference>
<feature type="signal peptide" evidence="5">
    <location>
        <begin position="1"/>
        <end position="26"/>
    </location>
</feature>
<dbReference type="RefSeq" id="WP_147867851.1">
    <property type="nucleotide sequence ID" value="NZ_CP036264.1"/>
</dbReference>
<evidence type="ECO:0000313" key="8">
    <source>
        <dbReference type="Proteomes" id="UP000321353"/>
    </source>
</evidence>
<dbReference type="GO" id="GO:0046872">
    <property type="term" value="F:metal ion binding"/>
    <property type="evidence" value="ECO:0007669"/>
    <property type="project" value="UniProtKB-KW"/>
</dbReference>